<gene>
    <name evidence="4" type="ORF">S01H1_39040</name>
</gene>
<comment type="caution">
    <text evidence="4">The sequence shown here is derived from an EMBL/GenBank/DDBJ whole genome shotgun (WGS) entry which is preliminary data.</text>
</comment>
<dbReference type="EMBL" id="BARS01024603">
    <property type="protein sequence ID" value="GAG09826.1"/>
    <property type="molecule type" value="Genomic_DNA"/>
</dbReference>
<evidence type="ECO:0000256" key="1">
    <source>
        <dbReference type="ARBA" id="ARBA00004370"/>
    </source>
</evidence>
<evidence type="ECO:0000256" key="2">
    <source>
        <dbReference type="ARBA" id="ARBA00023136"/>
    </source>
</evidence>
<name>X0WAY5_9ZZZZ</name>
<dbReference type="AlphaFoldDB" id="X0WAY5"/>
<feature type="non-terminal residue" evidence="4">
    <location>
        <position position="1"/>
    </location>
</feature>
<proteinExistence type="predicted"/>
<dbReference type="Pfam" id="PF01103">
    <property type="entry name" value="Omp85"/>
    <property type="match status" value="1"/>
</dbReference>
<evidence type="ECO:0000313" key="4">
    <source>
        <dbReference type="EMBL" id="GAG09826.1"/>
    </source>
</evidence>
<evidence type="ECO:0000259" key="3">
    <source>
        <dbReference type="Pfam" id="PF01103"/>
    </source>
</evidence>
<protein>
    <recommendedName>
        <fullName evidence="3">Bacterial surface antigen (D15) domain-containing protein</fullName>
    </recommendedName>
</protein>
<organism evidence="4">
    <name type="scientific">marine sediment metagenome</name>
    <dbReference type="NCBI Taxonomy" id="412755"/>
    <lineage>
        <taxon>unclassified sequences</taxon>
        <taxon>metagenomes</taxon>
        <taxon>ecological metagenomes</taxon>
    </lineage>
</organism>
<dbReference type="Gene3D" id="2.40.160.50">
    <property type="entry name" value="membrane protein fhac: a member of the omp85/tpsb transporter family"/>
    <property type="match status" value="1"/>
</dbReference>
<keyword evidence="2" id="KW-0472">Membrane</keyword>
<reference evidence="4" key="1">
    <citation type="journal article" date="2014" name="Front. Microbiol.">
        <title>High frequency of phylogenetically diverse reductive dehalogenase-homologous genes in deep subseafloor sedimentary metagenomes.</title>
        <authorList>
            <person name="Kawai M."/>
            <person name="Futagami T."/>
            <person name="Toyoda A."/>
            <person name="Takaki Y."/>
            <person name="Nishi S."/>
            <person name="Hori S."/>
            <person name="Arai W."/>
            <person name="Tsubouchi T."/>
            <person name="Morono Y."/>
            <person name="Uchiyama I."/>
            <person name="Ito T."/>
            <person name="Fujiyama A."/>
            <person name="Inagaki F."/>
            <person name="Takami H."/>
        </authorList>
    </citation>
    <scope>NUCLEOTIDE SEQUENCE</scope>
    <source>
        <strain evidence="4">Expedition CK06-06</strain>
    </source>
</reference>
<accession>X0WAY5</accession>
<sequence>LGNAFAENESIFDLGKWRYGTGFGAQWFSPFGPLQAFVGFPIDKLEVEDSPVFEFSVGGASF</sequence>
<comment type="subcellular location">
    <subcellularLocation>
        <location evidence="1">Membrane</location>
    </subcellularLocation>
</comment>
<dbReference type="GO" id="GO:0019867">
    <property type="term" value="C:outer membrane"/>
    <property type="evidence" value="ECO:0007669"/>
    <property type="project" value="InterPro"/>
</dbReference>
<dbReference type="InterPro" id="IPR000184">
    <property type="entry name" value="Bac_surfAg_D15"/>
</dbReference>
<feature type="domain" description="Bacterial surface antigen (D15)" evidence="3">
    <location>
        <begin position="15"/>
        <end position="59"/>
    </location>
</feature>